<reference evidence="2 3" key="2">
    <citation type="journal article" date="2011" name="Stand. Genomic Sci.">
        <title>Complete genome sequence of 'Enterobacter lignolyticus' SCF1.</title>
        <authorList>
            <person name="Deangelis K.M."/>
            <person name="D'Haeseleer P."/>
            <person name="Chivian D."/>
            <person name="Fortney J.L."/>
            <person name="Khudyakov J."/>
            <person name="Simmons B."/>
            <person name="Woo H."/>
            <person name="Arkin A.P."/>
            <person name="Davenport K.W."/>
            <person name="Goodwin L."/>
            <person name="Chen A."/>
            <person name="Ivanova N."/>
            <person name="Kyrpides N.C."/>
            <person name="Mavromatis K."/>
            <person name="Woyke T."/>
            <person name="Hazen T.C."/>
        </authorList>
    </citation>
    <scope>NUCLEOTIDE SEQUENCE [LARGE SCALE GENOMIC DNA]</scope>
    <source>
        <strain evidence="2 3">SCF1</strain>
    </source>
</reference>
<dbReference type="PANTHER" id="PTHR38813:SF1">
    <property type="entry name" value="TOXIN RELE1-RELATED"/>
    <property type="match status" value="1"/>
</dbReference>
<dbReference type="HOGENOM" id="CLU_155761_6_4_6"/>
<dbReference type="Proteomes" id="UP000006872">
    <property type="component" value="Chromosome"/>
</dbReference>
<dbReference type="Pfam" id="PF05016">
    <property type="entry name" value="ParE_toxin"/>
    <property type="match status" value="1"/>
</dbReference>
<evidence type="ECO:0000256" key="1">
    <source>
        <dbReference type="ARBA" id="ARBA00022649"/>
    </source>
</evidence>
<dbReference type="STRING" id="701347.Entcl_3194"/>
<gene>
    <name evidence="2" type="ordered locus">Entcl_3194</name>
</gene>
<dbReference type="InterPro" id="IPR052747">
    <property type="entry name" value="TA_system_RelE_toxin"/>
</dbReference>
<protein>
    <submittedName>
        <fullName evidence="2">Plasmid stabilization system</fullName>
    </submittedName>
</protein>
<reference evidence="3" key="1">
    <citation type="submission" date="2010-10" db="EMBL/GenBank/DDBJ databases">
        <title>Complete sequence of Enterobacter cloacae SCF1.</title>
        <authorList>
            <consortium name="US DOE Joint Genome Institute"/>
            <person name="Lucas S."/>
            <person name="Copeland A."/>
            <person name="Lapidus A."/>
            <person name="Cheng J.-F."/>
            <person name="Bruce D."/>
            <person name="Goodwin L."/>
            <person name="Pitluck S."/>
            <person name="Davenport K."/>
            <person name="Detter J.C."/>
            <person name="Han C."/>
            <person name="Tapia R."/>
            <person name="Land M."/>
            <person name="Hauser L."/>
            <person name="Chang Y.-J."/>
            <person name="Jeffries C."/>
            <person name="Kyrpides N."/>
            <person name="Ivanova N."/>
            <person name="Mikhailova N."/>
            <person name="DeAngelis K."/>
            <person name="Arkin A.P."/>
            <person name="Chivian D."/>
            <person name="Edwards B."/>
            <person name="Woo H."/>
            <person name="Hazen T.C."/>
            <person name="Woyke T."/>
        </authorList>
    </citation>
    <scope>NUCLEOTIDE SEQUENCE [LARGE SCALE GENOMIC DNA]</scope>
    <source>
        <strain evidence="3">SCF1</strain>
    </source>
</reference>
<keyword evidence="1" id="KW-1277">Toxin-antitoxin system</keyword>
<dbReference type="InterPro" id="IPR007712">
    <property type="entry name" value="RelE/ParE_toxin"/>
</dbReference>
<dbReference type="RefSeq" id="WP_013367169.1">
    <property type="nucleotide sequence ID" value="NC_014618.1"/>
</dbReference>
<proteinExistence type="predicted"/>
<dbReference type="InterPro" id="IPR035093">
    <property type="entry name" value="RelE/ParE_toxin_dom_sf"/>
</dbReference>
<dbReference type="PANTHER" id="PTHR38813">
    <property type="match status" value="1"/>
</dbReference>
<name>E3G5B5_ENTLS</name>
<dbReference type="eggNOG" id="COG2026">
    <property type="taxonomic scope" value="Bacteria"/>
</dbReference>
<evidence type="ECO:0000313" key="2">
    <source>
        <dbReference type="EMBL" id="ADO49440.1"/>
    </source>
</evidence>
<evidence type="ECO:0000313" key="3">
    <source>
        <dbReference type="Proteomes" id="UP000006872"/>
    </source>
</evidence>
<organism evidence="2 3">
    <name type="scientific">Enterobacter lignolyticus (strain SCF1)</name>
    <dbReference type="NCBI Taxonomy" id="701347"/>
    <lineage>
        <taxon>Bacteria</taxon>
        <taxon>Pseudomonadati</taxon>
        <taxon>Pseudomonadota</taxon>
        <taxon>Gammaproteobacteria</taxon>
        <taxon>Enterobacterales</taxon>
        <taxon>Enterobacteriaceae</taxon>
        <taxon>Pluralibacter</taxon>
    </lineage>
</organism>
<accession>E3G5B5</accession>
<keyword evidence="3" id="KW-1185">Reference proteome</keyword>
<dbReference type="AlphaFoldDB" id="E3G5B5"/>
<dbReference type="Gene3D" id="3.30.2310.20">
    <property type="entry name" value="RelE-like"/>
    <property type="match status" value="1"/>
</dbReference>
<dbReference type="KEGG" id="esc:Entcl_3194"/>
<dbReference type="EMBL" id="CP002272">
    <property type="protein sequence ID" value="ADO49440.1"/>
    <property type="molecule type" value="Genomic_DNA"/>
</dbReference>
<sequence>MIVFWSRRAEKQLAAIDARYRKRITEKLRTMDDRNAPAADIKKLSMPEDHYRLRVGDYRIIFTLNGDTGEGCYVVAIKRRTSTTYLHEEPTPYGSATHQR</sequence>
<dbReference type="SUPFAM" id="SSF143011">
    <property type="entry name" value="RelE-like"/>
    <property type="match status" value="1"/>
</dbReference>